<reference evidence="6" key="1">
    <citation type="submission" date="2017-09" db="EMBL/GenBank/DDBJ databases">
        <title>Depth-based differentiation of microbial function through sediment-hosted aquifers and enrichment of novel symbionts in the deep terrestrial subsurface.</title>
        <authorList>
            <person name="Probst A.J."/>
            <person name="Ladd B."/>
            <person name="Jarett J.K."/>
            <person name="Geller-Mcgrath D.E."/>
            <person name="Sieber C.M.K."/>
            <person name="Emerson J.B."/>
            <person name="Anantharaman K."/>
            <person name="Thomas B.C."/>
            <person name="Malmstrom R."/>
            <person name="Stieglmeier M."/>
            <person name="Klingl A."/>
            <person name="Woyke T."/>
            <person name="Ryan C.M."/>
            <person name="Banfield J.F."/>
        </authorList>
    </citation>
    <scope>NUCLEOTIDE SEQUENCE [LARGE SCALE GENOMIC DNA]</scope>
</reference>
<dbReference type="InterPro" id="IPR029061">
    <property type="entry name" value="THDP-binding"/>
</dbReference>
<organism evidence="5 6">
    <name type="scientific">Candidatus Aquicultor secundus</name>
    <dbReference type="NCBI Taxonomy" id="1973895"/>
    <lineage>
        <taxon>Bacteria</taxon>
        <taxon>Bacillati</taxon>
        <taxon>Actinomycetota</taxon>
        <taxon>Candidatus Aquicultoria</taxon>
        <taxon>Candidatus Aquicultorales</taxon>
        <taxon>Candidatus Aquicultoraceae</taxon>
        <taxon>Candidatus Aquicultor</taxon>
    </lineage>
</organism>
<proteinExistence type="predicted"/>
<dbReference type="Gene3D" id="3.40.50.920">
    <property type="match status" value="1"/>
</dbReference>
<dbReference type="CDD" id="cd07036">
    <property type="entry name" value="TPP_PYR_E1-PDHc-beta_like"/>
    <property type="match status" value="1"/>
</dbReference>
<dbReference type="Pfam" id="PF02779">
    <property type="entry name" value="Transket_pyr"/>
    <property type="match status" value="1"/>
</dbReference>
<accession>A0A2M7T8J9</accession>
<dbReference type="Gene3D" id="3.40.50.970">
    <property type="match status" value="1"/>
</dbReference>
<dbReference type="AlphaFoldDB" id="A0A2M7T8J9"/>
<keyword evidence="3" id="KW-0786">Thiamine pyrophosphate</keyword>
<evidence type="ECO:0000256" key="3">
    <source>
        <dbReference type="ARBA" id="ARBA00023052"/>
    </source>
</evidence>
<dbReference type="EMBL" id="PFNG01000146">
    <property type="protein sequence ID" value="PIZ38505.1"/>
    <property type="molecule type" value="Genomic_DNA"/>
</dbReference>
<gene>
    <name evidence="5" type="ORF">COY37_06115</name>
</gene>
<dbReference type="InterPro" id="IPR005475">
    <property type="entry name" value="Transketolase-like_Pyr-bd"/>
</dbReference>
<protein>
    <submittedName>
        <fullName evidence="5">Alpha-ketoacid dehydrogenase subunit beta</fullName>
    </submittedName>
</protein>
<dbReference type="NCBIfam" id="NF006667">
    <property type="entry name" value="PRK09212.1"/>
    <property type="match status" value="1"/>
</dbReference>
<dbReference type="SMART" id="SM00861">
    <property type="entry name" value="Transket_pyr"/>
    <property type="match status" value="1"/>
</dbReference>
<keyword evidence="2" id="KW-0560">Oxidoreductase</keyword>
<evidence type="ECO:0000313" key="5">
    <source>
        <dbReference type="EMBL" id="PIZ38505.1"/>
    </source>
</evidence>
<sequence length="338" mass="36944">MPASGNVNGGGRRETKETLFIDAITEALREEMQRDPNVFMVGEDIGTYGGAFKVTKGLLEQFGPERIIDMPVAEEAFTGMAVGAALMGMRPIVEYQYADFIHCAWDQIVNVAARIHYRTRDAVPMVMRAPSGAGLRAGPFHSQSPEGWFAHVPGLKVIVPGTPWDAKGLLKAAIRDNNPVVFFEHKYLYRRLKGPVPVDDYACHIGAAKVQRQGTDVTIVTYGAMLQTALAAADKAQEKGISVEVLDLRTIYPLDKIQILQSIAKTGKAIMLYEDTRTLGIGAEVSAIIAEEGFEYLDGPILRVSSPDAPIPYSPPLEDYFLPQVDDVMAAIDKLSAY</sequence>
<dbReference type="SUPFAM" id="SSF52518">
    <property type="entry name" value="Thiamin diphosphate-binding fold (THDP-binding)"/>
    <property type="match status" value="1"/>
</dbReference>
<dbReference type="FunFam" id="3.40.50.970:FF:000001">
    <property type="entry name" value="Pyruvate dehydrogenase E1 beta subunit"/>
    <property type="match status" value="1"/>
</dbReference>
<evidence type="ECO:0000259" key="4">
    <source>
        <dbReference type="SMART" id="SM00861"/>
    </source>
</evidence>
<dbReference type="PANTHER" id="PTHR43257:SF2">
    <property type="entry name" value="PYRUVATE DEHYDROGENASE E1 COMPONENT SUBUNIT BETA"/>
    <property type="match status" value="1"/>
</dbReference>
<evidence type="ECO:0000256" key="2">
    <source>
        <dbReference type="ARBA" id="ARBA00023002"/>
    </source>
</evidence>
<comment type="caution">
    <text evidence="5">The sequence shown here is derived from an EMBL/GenBank/DDBJ whole genome shotgun (WGS) entry which is preliminary data.</text>
</comment>
<name>A0A2M7T8J9_9ACTN</name>
<evidence type="ECO:0000256" key="1">
    <source>
        <dbReference type="ARBA" id="ARBA00001964"/>
    </source>
</evidence>
<dbReference type="InterPro" id="IPR033248">
    <property type="entry name" value="Transketolase_C"/>
</dbReference>
<dbReference type="GO" id="GO:0016491">
    <property type="term" value="F:oxidoreductase activity"/>
    <property type="evidence" value="ECO:0007669"/>
    <property type="project" value="UniProtKB-KW"/>
</dbReference>
<dbReference type="FunFam" id="3.40.50.920:FF:000001">
    <property type="entry name" value="Pyruvate dehydrogenase E1 beta subunit"/>
    <property type="match status" value="1"/>
</dbReference>
<dbReference type="PANTHER" id="PTHR43257">
    <property type="entry name" value="PYRUVATE DEHYDROGENASE E1 COMPONENT BETA SUBUNIT"/>
    <property type="match status" value="1"/>
</dbReference>
<feature type="domain" description="Transketolase-like pyrimidine-binding" evidence="4">
    <location>
        <begin position="18"/>
        <end position="191"/>
    </location>
</feature>
<dbReference type="Pfam" id="PF02780">
    <property type="entry name" value="Transketolase_C"/>
    <property type="match status" value="1"/>
</dbReference>
<dbReference type="Proteomes" id="UP000230956">
    <property type="component" value="Unassembled WGS sequence"/>
</dbReference>
<dbReference type="SUPFAM" id="SSF52922">
    <property type="entry name" value="TK C-terminal domain-like"/>
    <property type="match status" value="1"/>
</dbReference>
<evidence type="ECO:0000313" key="6">
    <source>
        <dbReference type="Proteomes" id="UP000230956"/>
    </source>
</evidence>
<comment type="cofactor">
    <cofactor evidence="1">
        <name>thiamine diphosphate</name>
        <dbReference type="ChEBI" id="CHEBI:58937"/>
    </cofactor>
</comment>
<dbReference type="InterPro" id="IPR009014">
    <property type="entry name" value="Transketo_C/PFOR_II"/>
</dbReference>
<dbReference type="GO" id="GO:0000287">
    <property type="term" value="F:magnesium ion binding"/>
    <property type="evidence" value="ECO:0007669"/>
    <property type="project" value="UniProtKB-ARBA"/>
</dbReference>